<protein>
    <recommendedName>
        <fullName evidence="6 12">6-phosphogluconate dehydrogenase, decarboxylating</fullName>
        <ecNumber evidence="5 12">1.1.1.44</ecNumber>
    </recommendedName>
</protein>
<evidence type="ECO:0000256" key="12">
    <source>
        <dbReference type="PIRNR" id="PIRNR000109"/>
    </source>
</evidence>
<dbReference type="AlphaFoldDB" id="A0AA49JG85"/>
<evidence type="ECO:0000256" key="4">
    <source>
        <dbReference type="ARBA" id="ARBA00011738"/>
    </source>
</evidence>
<dbReference type="InterPro" id="IPR006114">
    <property type="entry name" value="6PGDH_C"/>
</dbReference>
<dbReference type="Gene3D" id="1.10.1040.10">
    <property type="entry name" value="N-(1-d-carboxylethyl)-l-norvaline Dehydrogenase, domain 2"/>
    <property type="match status" value="1"/>
</dbReference>
<evidence type="ECO:0000256" key="10">
    <source>
        <dbReference type="ARBA" id="ARBA00023126"/>
    </source>
</evidence>
<evidence type="ECO:0000256" key="1">
    <source>
        <dbReference type="ARBA" id="ARBA00002526"/>
    </source>
</evidence>
<comment type="pathway">
    <text evidence="2 12 15">Carbohydrate degradation; pentose phosphate pathway; D-ribulose 5-phosphate from D-glucose 6-phosphate (oxidative stage): step 3/3.</text>
</comment>
<keyword evidence="7 12" id="KW-0521">NADP</keyword>
<dbReference type="GO" id="GO:0019521">
    <property type="term" value="P:D-gluconate metabolic process"/>
    <property type="evidence" value="ECO:0007669"/>
    <property type="project" value="UniProtKB-KW"/>
</dbReference>
<dbReference type="Pfam" id="PF03446">
    <property type="entry name" value="NAD_binding_2"/>
    <property type="match status" value="1"/>
</dbReference>
<keyword evidence="10 12" id="KW-0570">Pentose shunt</keyword>
<dbReference type="SUPFAM" id="SSF51735">
    <property type="entry name" value="NAD(P)-binding Rossmann-fold domains"/>
    <property type="match status" value="1"/>
</dbReference>
<dbReference type="InterPro" id="IPR013328">
    <property type="entry name" value="6PGD_dom2"/>
</dbReference>
<comment type="subunit">
    <text evidence="4 12">Homodimer.</text>
</comment>
<evidence type="ECO:0000256" key="7">
    <source>
        <dbReference type="ARBA" id="ARBA00022857"/>
    </source>
</evidence>
<dbReference type="EC" id="1.1.1.44" evidence="5 12"/>
<dbReference type="EMBL" id="CP120682">
    <property type="protein sequence ID" value="WKN36744.1"/>
    <property type="molecule type" value="Genomic_DNA"/>
</dbReference>
<evidence type="ECO:0000256" key="9">
    <source>
        <dbReference type="ARBA" id="ARBA00023064"/>
    </source>
</evidence>
<feature type="binding site" description="in other chain" evidence="14">
    <location>
        <position position="103"/>
    </location>
    <ligand>
        <name>substrate</name>
        <note>ligand shared between dimeric partners</note>
    </ligand>
</feature>
<dbReference type="Pfam" id="PF00393">
    <property type="entry name" value="6PGD"/>
    <property type="match status" value="1"/>
</dbReference>
<accession>A0AA49JG85</accession>
<feature type="binding site" description="in other chain" evidence="14">
    <location>
        <begin position="186"/>
        <end position="187"/>
    </location>
    <ligand>
        <name>substrate</name>
        <note>ligand shared between dimeric partners</note>
    </ligand>
</feature>
<dbReference type="Gene3D" id="1.20.5.320">
    <property type="entry name" value="6-Phosphogluconate Dehydrogenase, domain 3"/>
    <property type="match status" value="1"/>
</dbReference>
<evidence type="ECO:0000256" key="13">
    <source>
        <dbReference type="PIRSR" id="PIRSR000109-1"/>
    </source>
</evidence>
<feature type="binding site" evidence="14">
    <location>
        <position position="447"/>
    </location>
    <ligand>
        <name>substrate</name>
        <note>ligand shared between dimeric partners</note>
    </ligand>
</feature>
<evidence type="ECO:0000259" key="16">
    <source>
        <dbReference type="SMART" id="SM01350"/>
    </source>
</evidence>
<evidence type="ECO:0000256" key="14">
    <source>
        <dbReference type="PIRSR" id="PIRSR000109-2"/>
    </source>
</evidence>
<dbReference type="NCBIfam" id="TIGR00873">
    <property type="entry name" value="gnd"/>
    <property type="match status" value="1"/>
</dbReference>
<dbReference type="InterPro" id="IPR036291">
    <property type="entry name" value="NAD(P)-bd_dom_sf"/>
</dbReference>
<dbReference type="SMART" id="SM01350">
    <property type="entry name" value="6PGD"/>
    <property type="match status" value="1"/>
</dbReference>
<keyword evidence="8 12" id="KW-0560">Oxidoreductase</keyword>
<dbReference type="FunFam" id="1.20.5.320:FF:000001">
    <property type="entry name" value="6-phosphogluconate dehydrogenase, decarboxylating"/>
    <property type="match status" value="1"/>
</dbReference>
<feature type="binding site" description="in other chain" evidence="14">
    <location>
        <begin position="129"/>
        <end position="131"/>
    </location>
    <ligand>
        <name>substrate</name>
        <note>ligand shared between dimeric partners</note>
    </ligand>
</feature>
<comment type="catalytic activity">
    <reaction evidence="11 12 15">
        <text>6-phospho-D-gluconate + NADP(+) = D-ribulose 5-phosphate + CO2 + NADPH</text>
        <dbReference type="Rhea" id="RHEA:10116"/>
        <dbReference type="ChEBI" id="CHEBI:16526"/>
        <dbReference type="ChEBI" id="CHEBI:57783"/>
        <dbReference type="ChEBI" id="CHEBI:58121"/>
        <dbReference type="ChEBI" id="CHEBI:58349"/>
        <dbReference type="ChEBI" id="CHEBI:58759"/>
        <dbReference type="EC" id="1.1.1.44"/>
    </reaction>
</comment>
<evidence type="ECO:0000256" key="6">
    <source>
        <dbReference type="ARBA" id="ARBA00018193"/>
    </source>
</evidence>
<dbReference type="GO" id="GO:0004616">
    <property type="term" value="F:phosphogluconate dehydrogenase (decarboxylating) activity"/>
    <property type="evidence" value="ECO:0007669"/>
    <property type="project" value="UniProtKB-EC"/>
</dbReference>
<evidence type="ECO:0000256" key="15">
    <source>
        <dbReference type="RuleBase" id="RU000485"/>
    </source>
</evidence>
<evidence type="ECO:0000256" key="11">
    <source>
        <dbReference type="ARBA" id="ARBA00048640"/>
    </source>
</evidence>
<feature type="binding site" description="in other chain" evidence="14">
    <location>
        <position position="262"/>
    </location>
    <ligand>
        <name>substrate</name>
        <note>ligand shared between dimeric partners</note>
    </ligand>
</feature>
<reference evidence="17" key="2">
    <citation type="journal article" date="2024" name="Antonie Van Leeuwenhoek">
        <title>Roseihalotalea indica gen. nov., sp. nov., a halophilic Bacteroidetes from mesopelagic Southwest Indian Ocean with higher carbohydrate metabolic potential.</title>
        <authorList>
            <person name="Chen B."/>
            <person name="Zhang M."/>
            <person name="Lin D."/>
            <person name="Ye J."/>
            <person name="Tang K."/>
        </authorList>
    </citation>
    <scope>NUCLEOTIDE SEQUENCE</scope>
    <source>
        <strain evidence="17">TK19036</strain>
    </source>
</reference>
<feature type="binding site" description="in other chain" evidence="14">
    <location>
        <position position="289"/>
    </location>
    <ligand>
        <name>substrate</name>
        <note>ligand shared between dimeric partners</note>
    </ligand>
</feature>
<dbReference type="InterPro" id="IPR006183">
    <property type="entry name" value="Pgluconate_DH"/>
</dbReference>
<keyword evidence="9 15" id="KW-0311">Gluconate utilization</keyword>
<evidence type="ECO:0000256" key="2">
    <source>
        <dbReference type="ARBA" id="ARBA00004874"/>
    </source>
</evidence>
<dbReference type="NCBIfam" id="NF006765">
    <property type="entry name" value="PRK09287.1"/>
    <property type="match status" value="1"/>
</dbReference>
<reference evidence="17" key="1">
    <citation type="journal article" date="2023" name="Comput. Struct. Biotechnol. J.">
        <title>Discovery of a novel marine Bacteroidetes with a rich repertoire of carbohydrate-active enzymes.</title>
        <authorList>
            <person name="Chen B."/>
            <person name="Liu G."/>
            <person name="Chen Q."/>
            <person name="Wang H."/>
            <person name="Liu L."/>
            <person name="Tang K."/>
        </authorList>
    </citation>
    <scope>NUCLEOTIDE SEQUENCE</scope>
    <source>
        <strain evidence="17">TK19036</strain>
    </source>
</reference>
<dbReference type="InterPro" id="IPR008927">
    <property type="entry name" value="6-PGluconate_DH-like_C_sf"/>
</dbReference>
<evidence type="ECO:0000313" key="17">
    <source>
        <dbReference type="EMBL" id="WKN36744.1"/>
    </source>
</evidence>
<gene>
    <name evidence="17" type="primary">gndA</name>
    <name evidence="17" type="ORF">K4G66_30735</name>
</gene>
<dbReference type="PIRSF" id="PIRSF000109">
    <property type="entry name" value="6PGD"/>
    <property type="match status" value="1"/>
</dbReference>
<dbReference type="GO" id="GO:0050661">
    <property type="term" value="F:NADP binding"/>
    <property type="evidence" value="ECO:0007669"/>
    <property type="project" value="InterPro"/>
</dbReference>
<feature type="active site" description="Proton acceptor" evidence="13">
    <location>
        <position position="183"/>
    </location>
</feature>
<dbReference type="PRINTS" id="PR00076">
    <property type="entry name" value="6PGDHDRGNASE"/>
</dbReference>
<feature type="active site" description="Proton donor" evidence="13">
    <location>
        <position position="190"/>
    </location>
</feature>
<dbReference type="GO" id="GO:0006098">
    <property type="term" value="P:pentose-phosphate shunt"/>
    <property type="evidence" value="ECO:0007669"/>
    <property type="project" value="UniProtKB-KW"/>
</dbReference>
<organism evidence="17">
    <name type="scientific">Roseihalotalea indica</name>
    <dbReference type="NCBI Taxonomy" id="2867963"/>
    <lineage>
        <taxon>Bacteria</taxon>
        <taxon>Pseudomonadati</taxon>
        <taxon>Bacteroidota</taxon>
        <taxon>Cytophagia</taxon>
        <taxon>Cytophagales</taxon>
        <taxon>Catalimonadaceae</taxon>
        <taxon>Roseihalotalea</taxon>
    </lineage>
</organism>
<comment type="similarity">
    <text evidence="3 12 15">Belongs to the 6-phosphogluconate dehydrogenase family.</text>
</comment>
<sequence>METQHYDFGMVGLGVMGRNFLLNIADSGFSVIGLDKDDAKAAALEEEGSENVKGATTPEDFVNALKKPRKIMMLVPAGPIVDSVIEELTPLLEEGDVLIDGGNSHFTDTDRRIEELKAKNINYLGIGVSGGEEGARKGPSLMPGGMKEAYEIVRPMLEAAAAKVNGEPCVTYLGSSSAGNFVKMVHNGIEYGLMELIAEVYDLMKRSMDLSNEEIHKTFAEWNAGELQSFLVEITADIFKEPDTKVGEGFLVDKILDKAKQKGTGKWTSQVAMDLGIPIPVIDAAVTSRFLSALKGEREQAAEILVNEQQELKAEKKFLVGELRNALHFATIVTYAQGMALLKESSTEFNYGLNLADVAKIWRGGCIIRAKLLEDIMASYHHQPDLVNLMLDDHIAKVLLQLHLDAVEIAKLGLDQGVPMPALNAALAYFDAYRSKRLPSNLTQAQRDFFGAHTYERIDAEGTFHTEWNK</sequence>
<feature type="binding site" description="in other chain" evidence="14">
    <location>
        <position position="191"/>
    </location>
    <ligand>
        <name>substrate</name>
        <note>ligand shared between dimeric partners</note>
    </ligand>
</feature>
<dbReference type="Gene3D" id="3.40.50.720">
    <property type="entry name" value="NAD(P)-binding Rossmann-like Domain"/>
    <property type="match status" value="1"/>
</dbReference>
<dbReference type="FunFam" id="1.10.1040.10:FF:000032">
    <property type="entry name" value="6-phosphogluconate dehydrogenase, decarboxylating"/>
    <property type="match status" value="1"/>
</dbReference>
<name>A0AA49JG85_9BACT</name>
<feature type="binding site" evidence="14">
    <location>
        <position position="453"/>
    </location>
    <ligand>
        <name>substrate</name>
        <note>ligand shared between dimeric partners</note>
    </ligand>
</feature>
<evidence type="ECO:0000256" key="3">
    <source>
        <dbReference type="ARBA" id="ARBA00008419"/>
    </source>
</evidence>
<dbReference type="InterPro" id="IPR006113">
    <property type="entry name" value="6PGDH_Gnd/GntZ"/>
</dbReference>
<proteinExistence type="inferred from homology"/>
<evidence type="ECO:0000256" key="5">
    <source>
        <dbReference type="ARBA" id="ARBA00013011"/>
    </source>
</evidence>
<dbReference type="SUPFAM" id="SSF48179">
    <property type="entry name" value="6-phosphogluconate dehydrogenase C-terminal domain-like"/>
    <property type="match status" value="1"/>
</dbReference>
<comment type="function">
    <text evidence="1 12">Catalyzes the oxidative decarboxylation of 6-phosphogluconate to ribulose 5-phosphate and CO(2), with concomitant reduction of NADP to NADPH.</text>
</comment>
<dbReference type="PANTHER" id="PTHR11811">
    <property type="entry name" value="6-PHOSPHOGLUCONATE DEHYDROGENASE"/>
    <property type="match status" value="1"/>
</dbReference>
<feature type="domain" description="6-phosphogluconate dehydrogenase C-terminal" evidence="16">
    <location>
        <begin position="179"/>
        <end position="469"/>
    </location>
</feature>
<dbReference type="InterPro" id="IPR006115">
    <property type="entry name" value="6PGDH_NADP-bd"/>
</dbReference>
<evidence type="ECO:0000256" key="8">
    <source>
        <dbReference type="ARBA" id="ARBA00023002"/>
    </source>
</evidence>